<dbReference type="EMBL" id="UINC01127107">
    <property type="protein sequence ID" value="SVD06006.1"/>
    <property type="molecule type" value="Genomic_DNA"/>
</dbReference>
<dbReference type="NCBIfam" id="TIGR01662">
    <property type="entry name" value="HAD-SF-IIIA"/>
    <property type="match status" value="1"/>
</dbReference>
<dbReference type="SFLD" id="SFLDG01138">
    <property type="entry name" value="C1.6.2:_Deoxy-d-mannose-octulo"/>
    <property type="match status" value="1"/>
</dbReference>
<dbReference type="NCBIfam" id="TIGR01549">
    <property type="entry name" value="HAD-SF-IA-v1"/>
    <property type="match status" value="1"/>
</dbReference>
<dbReference type="GO" id="GO:0008781">
    <property type="term" value="F:N-acylneuraminate cytidylyltransferase activity"/>
    <property type="evidence" value="ECO:0007669"/>
    <property type="project" value="TreeGrafter"/>
</dbReference>
<dbReference type="NCBIfam" id="TIGR01670">
    <property type="entry name" value="KdsC-phosphatas"/>
    <property type="match status" value="1"/>
</dbReference>
<dbReference type="GO" id="GO:0016788">
    <property type="term" value="F:hydrolase activity, acting on ester bonds"/>
    <property type="evidence" value="ECO:0007669"/>
    <property type="project" value="InterPro"/>
</dbReference>
<evidence type="ECO:0000256" key="6">
    <source>
        <dbReference type="ARBA" id="ARBA00022842"/>
    </source>
</evidence>
<evidence type="ECO:0000313" key="7">
    <source>
        <dbReference type="EMBL" id="SVD06006.1"/>
    </source>
</evidence>
<evidence type="ECO:0000256" key="4">
    <source>
        <dbReference type="ARBA" id="ARBA00022723"/>
    </source>
</evidence>
<dbReference type="Pfam" id="PF00702">
    <property type="entry name" value="Hydrolase"/>
    <property type="match status" value="1"/>
</dbReference>
<keyword evidence="5" id="KW-0378">Hydrolase</keyword>
<dbReference type="PANTHER" id="PTHR21485:SF3">
    <property type="entry name" value="N-ACYLNEURAMINATE CYTIDYLYLTRANSFERASE"/>
    <property type="match status" value="1"/>
</dbReference>
<comment type="cofactor">
    <cofactor evidence="1">
        <name>Mg(2+)</name>
        <dbReference type="ChEBI" id="CHEBI:18420"/>
    </cofactor>
</comment>
<evidence type="ECO:0000256" key="2">
    <source>
        <dbReference type="ARBA" id="ARBA00005893"/>
    </source>
</evidence>
<dbReference type="SUPFAM" id="SSF56784">
    <property type="entry name" value="HAD-like"/>
    <property type="match status" value="1"/>
</dbReference>
<dbReference type="InterPro" id="IPR036412">
    <property type="entry name" value="HAD-like_sf"/>
</dbReference>
<proteinExistence type="inferred from homology"/>
<dbReference type="InterPro" id="IPR050793">
    <property type="entry name" value="CMP-NeuNAc_synthase"/>
</dbReference>
<evidence type="ECO:0008006" key="8">
    <source>
        <dbReference type="Google" id="ProtNLM"/>
    </source>
</evidence>
<dbReference type="AlphaFoldDB" id="A0A382S7W5"/>
<keyword evidence="4" id="KW-0479">Metal-binding</keyword>
<accession>A0A382S7W5</accession>
<dbReference type="PANTHER" id="PTHR21485">
    <property type="entry name" value="HAD SUPERFAMILY MEMBERS CMAS AND KDSC"/>
    <property type="match status" value="1"/>
</dbReference>
<protein>
    <recommendedName>
        <fullName evidence="8">Acylneuraminate cytidylyltransferase</fullName>
    </recommendedName>
</protein>
<comment type="subunit">
    <text evidence="3">Homotetramer.</text>
</comment>
<name>A0A382S7W5_9ZZZZ</name>
<evidence type="ECO:0000256" key="5">
    <source>
        <dbReference type="ARBA" id="ARBA00022801"/>
    </source>
</evidence>
<dbReference type="InterPro" id="IPR010023">
    <property type="entry name" value="KdsC_fam"/>
</dbReference>
<dbReference type="SFLD" id="SFLDG01136">
    <property type="entry name" value="C1.6:_Phosphoserine_Phosphatas"/>
    <property type="match status" value="1"/>
</dbReference>
<keyword evidence="6" id="KW-0460">Magnesium</keyword>
<dbReference type="FunFam" id="3.40.50.1000:FF:000029">
    <property type="entry name" value="3-deoxy-D-manno-octulosonate 8-phosphate phosphatase KdsC"/>
    <property type="match status" value="1"/>
</dbReference>
<sequence>MSNLSSKAKKIKLVATDIDGVWTDARMYVTSEGDYMKAFSTYDGMAVSMLKKKGIIVAIITSENTDIVLARAKKLKIEEVYVDEHEKLKRLIYLSKKYELTMDEIAYIGDDINDLETLKAVGLSGLSANSPIINDINPDYVTTRTGGQGAFREFSDLILNNQK</sequence>
<dbReference type="SFLD" id="SFLDS00003">
    <property type="entry name" value="Haloacid_Dehalogenase"/>
    <property type="match status" value="1"/>
</dbReference>
<gene>
    <name evidence="7" type="ORF">METZ01_LOCUS358860</name>
</gene>
<dbReference type="GO" id="GO:0046872">
    <property type="term" value="F:metal ion binding"/>
    <property type="evidence" value="ECO:0007669"/>
    <property type="project" value="UniProtKB-KW"/>
</dbReference>
<comment type="similarity">
    <text evidence="2">Belongs to the KdsC family.</text>
</comment>
<dbReference type="PIRSF" id="PIRSF006118">
    <property type="entry name" value="KDO8-P_Ptase"/>
    <property type="match status" value="1"/>
</dbReference>
<dbReference type="Gene3D" id="3.40.50.1000">
    <property type="entry name" value="HAD superfamily/HAD-like"/>
    <property type="match status" value="1"/>
</dbReference>
<organism evidence="7">
    <name type="scientific">marine metagenome</name>
    <dbReference type="NCBI Taxonomy" id="408172"/>
    <lineage>
        <taxon>unclassified sequences</taxon>
        <taxon>metagenomes</taxon>
        <taxon>ecological metagenomes</taxon>
    </lineage>
</organism>
<evidence type="ECO:0000256" key="1">
    <source>
        <dbReference type="ARBA" id="ARBA00001946"/>
    </source>
</evidence>
<dbReference type="InterPro" id="IPR023214">
    <property type="entry name" value="HAD_sf"/>
</dbReference>
<reference evidence="7" key="1">
    <citation type="submission" date="2018-05" db="EMBL/GenBank/DDBJ databases">
        <authorList>
            <person name="Lanie J.A."/>
            <person name="Ng W.-L."/>
            <person name="Kazmierczak K.M."/>
            <person name="Andrzejewski T.M."/>
            <person name="Davidsen T.M."/>
            <person name="Wayne K.J."/>
            <person name="Tettelin H."/>
            <person name="Glass J.I."/>
            <person name="Rusch D."/>
            <person name="Podicherti R."/>
            <person name="Tsui H.-C.T."/>
            <person name="Winkler M.E."/>
        </authorList>
    </citation>
    <scope>NUCLEOTIDE SEQUENCE</scope>
</reference>
<dbReference type="InterPro" id="IPR006549">
    <property type="entry name" value="HAD-SF_hydro_IIIA"/>
</dbReference>
<evidence type="ECO:0000256" key="3">
    <source>
        <dbReference type="ARBA" id="ARBA00011881"/>
    </source>
</evidence>
<dbReference type="InterPro" id="IPR006439">
    <property type="entry name" value="HAD-SF_hydro_IA"/>
</dbReference>